<name>A0A559KFA2_9BACL</name>
<feature type="domain" description="Uracil-DNA glycosylase-like" evidence="1">
    <location>
        <begin position="17"/>
        <end position="162"/>
    </location>
</feature>
<protein>
    <submittedName>
        <fullName evidence="2">DNA-deoxyinosine glycosylase</fullName>
        <ecNumber evidence="2">3.2.2.15</ecNumber>
    </submittedName>
</protein>
<dbReference type="InterPro" id="IPR026353">
    <property type="entry name" value="Hypoxan-DNA_Glyclase"/>
</dbReference>
<keyword evidence="2" id="KW-0378">Hydrolase</keyword>
<dbReference type="NCBIfam" id="TIGR04274">
    <property type="entry name" value="hypoxanDNAglyco"/>
    <property type="match status" value="1"/>
</dbReference>
<evidence type="ECO:0000313" key="3">
    <source>
        <dbReference type="Proteomes" id="UP000317036"/>
    </source>
</evidence>
<dbReference type="Pfam" id="PF03167">
    <property type="entry name" value="UDG"/>
    <property type="match status" value="1"/>
</dbReference>
<dbReference type="Proteomes" id="UP000317036">
    <property type="component" value="Unassembled WGS sequence"/>
</dbReference>
<dbReference type="SUPFAM" id="SSF52141">
    <property type="entry name" value="Uracil-DNA glycosylase-like"/>
    <property type="match status" value="1"/>
</dbReference>
<dbReference type="OrthoDB" id="9799921at2"/>
<dbReference type="EC" id="3.2.2.15" evidence="2"/>
<reference evidence="2 3" key="1">
    <citation type="submission" date="2019-07" db="EMBL/GenBank/DDBJ databases">
        <authorList>
            <person name="Kim J."/>
        </authorList>
    </citation>
    <scope>NUCLEOTIDE SEQUENCE [LARGE SCALE GENOMIC DNA]</scope>
    <source>
        <strain evidence="2 3">JC52</strain>
    </source>
</reference>
<proteinExistence type="predicted"/>
<keyword evidence="2" id="KW-0326">Glycosidase</keyword>
<dbReference type="InterPro" id="IPR036895">
    <property type="entry name" value="Uracil-DNA_glycosylase-like_sf"/>
</dbReference>
<organism evidence="2 3">
    <name type="scientific">Paenibacillus cremeus</name>
    <dbReference type="NCBI Taxonomy" id="2163881"/>
    <lineage>
        <taxon>Bacteria</taxon>
        <taxon>Bacillati</taxon>
        <taxon>Bacillota</taxon>
        <taxon>Bacilli</taxon>
        <taxon>Bacillales</taxon>
        <taxon>Paenibacillaceae</taxon>
        <taxon>Paenibacillus</taxon>
    </lineage>
</organism>
<gene>
    <name evidence="2" type="ORF">FPZ49_06785</name>
</gene>
<accession>A0A559KFA2</accession>
<evidence type="ECO:0000259" key="1">
    <source>
        <dbReference type="Pfam" id="PF03167"/>
    </source>
</evidence>
<dbReference type="CDD" id="cd10032">
    <property type="entry name" value="UDG-F6_HDG"/>
    <property type="match status" value="1"/>
</dbReference>
<comment type="caution">
    <text evidence="2">The sequence shown here is derived from an EMBL/GenBank/DDBJ whole genome shotgun (WGS) entry which is preliminary data.</text>
</comment>
<sequence length="178" mass="19434">MDEQGKRLHGLAPVAAEHCTLLLLGTMPGEASLLAQQYYGHPRNHAWPLLYGLLDGGTPEAAYEARIGFALSRGVALWDVLQACERAGSLDSAIRKPEANDFSAFFAQYPRLTHVFFNGSEAERLYRRQVAPQLGAGDSRTYTALPSSSPARALSLTVKLQAWQPVREAWLALGAQGR</sequence>
<dbReference type="Gene3D" id="3.40.470.10">
    <property type="entry name" value="Uracil-DNA glycosylase-like domain"/>
    <property type="match status" value="1"/>
</dbReference>
<dbReference type="InterPro" id="IPR005122">
    <property type="entry name" value="Uracil-DNA_glycosylase-like"/>
</dbReference>
<dbReference type="RefSeq" id="WP_144844824.1">
    <property type="nucleotide sequence ID" value="NZ_VNJI01000006.1"/>
</dbReference>
<keyword evidence="3" id="KW-1185">Reference proteome</keyword>
<dbReference type="AlphaFoldDB" id="A0A559KFA2"/>
<evidence type="ECO:0000313" key="2">
    <source>
        <dbReference type="EMBL" id="TVY10799.1"/>
    </source>
</evidence>
<dbReference type="EMBL" id="VNJI01000006">
    <property type="protein sequence ID" value="TVY10799.1"/>
    <property type="molecule type" value="Genomic_DNA"/>
</dbReference>
<dbReference type="GO" id="GO:0033958">
    <property type="term" value="F:DNA-deoxyinosine glycosylase activity"/>
    <property type="evidence" value="ECO:0007669"/>
    <property type="project" value="UniProtKB-EC"/>
</dbReference>